<dbReference type="Gene3D" id="3.30.450.20">
    <property type="entry name" value="PAS domain"/>
    <property type="match status" value="2"/>
</dbReference>
<dbReference type="SMART" id="SM00388">
    <property type="entry name" value="HisKA"/>
    <property type="match status" value="1"/>
</dbReference>
<dbReference type="PROSITE" id="PS50109">
    <property type="entry name" value="HIS_KIN"/>
    <property type="match status" value="1"/>
</dbReference>
<dbReference type="InterPro" id="IPR001638">
    <property type="entry name" value="Solute-binding_3/MltF_N"/>
</dbReference>
<keyword evidence="8" id="KW-0067">ATP-binding</keyword>
<dbReference type="NCBIfam" id="TIGR00229">
    <property type="entry name" value="sensory_box"/>
    <property type="match status" value="2"/>
</dbReference>
<evidence type="ECO:0000256" key="9">
    <source>
        <dbReference type="ARBA" id="ARBA00022989"/>
    </source>
</evidence>
<dbReference type="InterPro" id="IPR036097">
    <property type="entry name" value="HisK_dim/P_sf"/>
</dbReference>
<dbReference type="SMART" id="SM00448">
    <property type="entry name" value="REC"/>
    <property type="match status" value="2"/>
</dbReference>
<feature type="chain" id="PRO_5045544857" description="histidine kinase" evidence="15">
    <location>
        <begin position="26"/>
        <end position="1694"/>
    </location>
</feature>
<evidence type="ECO:0000256" key="5">
    <source>
        <dbReference type="ARBA" id="ARBA00022553"/>
    </source>
</evidence>
<dbReference type="Pfam" id="PF00989">
    <property type="entry name" value="PAS"/>
    <property type="match status" value="1"/>
</dbReference>
<dbReference type="Gene3D" id="3.40.190.10">
    <property type="entry name" value="Periplasmic binding protein-like II"/>
    <property type="match status" value="2"/>
</dbReference>
<dbReference type="InterPro" id="IPR013767">
    <property type="entry name" value="PAS_fold"/>
</dbReference>
<feature type="signal peptide" evidence="15">
    <location>
        <begin position="1"/>
        <end position="25"/>
    </location>
</feature>
<dbReference type="InterPro" id="IPR001789">
    <property type="entry name" value="Sig_transdc_resp-reg_receiver"/>
</dbReference>
<feature type="domain" description="PAS" evidence="18">
    <location>
        <begin position="806"/>
        <end position="861"/>
    </location>
</feature>
<dbReference type="Pfam" id="PF13426">
    <property type="entry name" value="PAS_9"/>
    <property type="match status" value="1"/>
</dbReference>
<dbReference type="EC" id="2.7.13.3" evidence="3"/>
<accession>A0ABY9TFB5</accession>
<evidence type="ECO:0000256" key="8">
    <source>
        <dbReference type="ARBA" id="ARBA00022840"/>
    </source>
</evidence>
<dbReference type="PANTHER" id="PTHR45339">
    <property type="entry name" value="HYBRID SIGNAL TRANSDUCTION HISTIDINE KINASE J"/>
    <property type="match status" value="1"/>
</dbReference>
<dbReference type="InterPro" id="IPR004358">
    <property type="entry name" value="Sig_transdc_His_kin-like_C"/>
</dbReference>
<dbReference type="InterPro" id="IPR003661">
    <property type="entry name" value="HisK_dim/P_dom"/>
</dbReference>
<evidence type="ECO:0000256" key="15">
    <source>
        <dbReference type="SAM" id="SignalP"/>
    </source>
</evidence>
<evidence type="ECO:0000256" key="13">
    <source>
        <dbReference type="PROSITE-ProRule" id="PRU00169"/>
    </source>
</evidence>
<evidence type="ECO:0000259" key="19">
    <source>
        <dbReference type="PROSITE" id="PS50894"/>
    </source>
</evidence>
<proteinExistence type="predicted"/>
<dbReference type="EMBL" id="CP134146">
    <property type="protein sequence ID" value="WNC67463.1"/>
    <property type="molecule type" value="Genomic_DNA"/>
</dbReference>
<dbReference type="Gene3D" id="3.40.50.2300">
    <property type="match status" value="2"/>
</dbReference>
<dbReference type="InterPro" id="IPR036890">
    <property type="entry name" value="HATPase_C_sf"/>
</dbReference>
<feature type="transmembrane region" description="Helical" evidence="14">
    <location>
        <begin position="631"/>
        <end position="653"/>
    </location>
</feature>
<dbReference type="PRINTS" id="PR00344">
    <property type="entry name" value="BCTRLSENSOR"/>
</dbReference>
<evidence type="ECO:0000259" key="18">
    <source>
        <dbReference type="PROSITE" id="PS50112"/>
    </source>
</evidence>
<dbReference type="InterPro" id="IPR003594">
    <property type="entry name" value="HATPase_dom"/>
</dbReference>
<keyword evidence="4" id="KW-1003">Cell membrane</keyword>
<evidence type="ECO:0000256" key="2">
    <source>
        <dbReference type="ARBA" id="ARBA00004651"/>
    </source>
</evidence>
<dbReference type="SUPFAM" id="SSF53850">
    <property type="entry name" value="Periplasmic binding protein-like II"/>
    <property type="match status" value="1"/>
</dbReference>
<protein>
    <recommendedName>
        <fullName evidence="3">histidine kinase</fullName>
        <ecNumber evidence="3">2.7.13.3</ecNumber>
    </recommendedName>
</protein>
<dbReference type="PANTHER" id="PTHR45339:SF1">
    <property type="entry name" value="HYBRID SIGNAL TRANSDUCTION HISTIDINE KINASE J"/>
    <property type="match status" value="1"/>
</dbReference>
<dbReference type="CDD" id="cd16922">
    <property type="entry name" value="HATPase_EvgS-ArcB-TorS-like"/>
    <property type="match status" value="1"/>
</dbReference>
<evidence type="ECO:0000256" key="11">
    <source>
        <dbReference type="ARBA" id="ARBA00023136"/>
    </source>
</evidence>
<dbReference type="Gene3D" id="1.10.287.130">
    <property type="match status" value="1"/>
</dbReference>
<dbReference type="InterPro" id="IPR008207">
    <property type="entry name" value="Sig_transdc_His_kin_Hpt_dom"/>
</dbReference>
<feature type="domain" description="Response regulatory" evidence="17">
    <location>
        <begin position="1194"/>
        <end position="1315"/>
    </location>
</feature>
<reference evidence="21" key="1">
    <citation type="submission" date="2023-09" db="EMBL/GenBank/DDBJ databases">
        <authorList>
            <person name="Li S."/>
            <person name="Li X."/>
            <person name="Zhang C."/>
            <person name="Zhao Z."/>
        </authorList>
    </citation>
    <scope>NUCLEOTIDE SEQUENCE [LARGE SCALE GENOMIC DNA]</scope>
    <source>
        <strain evidence="21">SQ345</strain>
    </source>
</reference>
<dbReference type="SUPFAM" id="SSF47226">
    <property type="entry name" value="Histidine-containing phosphotransfer domain, HPT domain"/>
    <property type="match status" value="1"/>
</dbReference>
<feature type="transmembrane region" description="Helical" evidence="14">
    <location>
        <begin position="315"/>
        <end position="335"/>
    </location>
</feature>
<organism evidence="20 21">
    <name type="scientific">Thalassotalea nanhaiensis</name>
    <dbReference type="NCBI Taxonomy" id="3065648"/>
    <lineage>
        <taxon>Bacteria</taxon>
        <taxon>Pseudomonadati</taxon>
        <taxon>Pseudomonadota</taxon>
        <taxon>Gammaproteobacteria</taxon>
        <taxon>Alteromonadales</taxon>
        <taxon>Colwelliaceae</taxon>
        <taxon>Thalassotalea</taxon>
    </lineage>
</organism>
<dbReference type="CDD" id="cd00082">
    <property type="entry name" value="HisKA"/>
    <property type="match status" value="1"/>
</dbReference>
<comment type="catalytic activity">
    <reaction evidence="1">
        <text>ATP + protein L-histidine = ADP + protein N-phospho-L-histidine.</text>
        <dbReference type="EC" id="2.7.13.3"/>
    </reaction>
</comment>
<dbReference type="SMART" id="SM00062">
    <property type="entry name" value="PBPb"/>
    <property type="match status" value="1"/>
</dbReference>
<feature type="modified residue" description="4-aspartylphosphate" evidence="13">
    <location>
        <position position="1392"/>
    </location>
</feature>
<comment type="subcellular location">
    <subcellularLocation>
        <location evidence="2">Cell membrane</location>
        <topology evidence="2">Multi-pass membrane protein</topology>
    </subcellularLocation>
</comment>
<feature type="transmembrane region" description="Helical" evidence="14">
    <location>
        <begin position="276"/>
        <end position="294"/>
    </location>
</feature>
<dbReference type="InterPro" id="IPR005467">
    <property type="entry name" value="His_kinase_dom"/>
</dbReference>
<dbReference type="Pfam" id="PF00072">
    <property type="entry name" value="Response_reg"/>
    <property type="match status" value="2"/>
</dbReference>
<feature type="domain" description="PAS" evidence="18">
    <location>
        <begin position="682"/>
        <end position="757"/>
    </location>
</feature>
<sequence length="1694" mass="188385">MNNLNKLIALIATIIALLCCFTTSANELSPALKAWAKANPQIAIGIDSGLAPLDYTDEDGVPVGIGSEYRKQLNKVLPVELIVISATTFANEYRAVQEHKLDAIPLCARSDTRKGQVLFTKPILNRKSVLVVPTLSHITSISDIQSTTKIGVVKAYSNFEHAKALVGAENVIQVTDLVAGLEQMNRGQLDGFVTTSLNLIYAEREQSENRFRSIALDGFAPFELGFCVDTEKPELVEILNWGIEQLGEEAWQQLQLDWSASFDQREPTIEIIKINYPLYLSILLALIIVVLIILKGRKYADEIAIKFGTERFKAIYIMIIVLIVMVVSVATTVFLKDYKKKSLVKVEGVLALNQEIINDDLKGWYSSRESLVKGISRLKKFQRLVRDLNTSIKNKNVKNEQINRNALHDFFAARPSTTINSRDFNIISLDGVNLFNNAEQLTGKTSVLIKERPGIFNQVLAGKTKFFPAVRDRTSENNGGKSSEALLYIATPVTDGTGNVIAVFALNFNPNKSFTSIFTRAKYGESFDAYAIDGSGFLVSGSRFTNQLVSLGKLSKNQSSILNVSLPDIEQNSIVQSTLLGASGQDLTGYIDYREQYVVGMWQWNEKFSLSTVVEIDFDESQQEYLQLRDLLIGILVATALIIIALSAFMFIISRRANEINNRSKDELEAIVNERTKALARSESKNRTVLSSVADGIFGIDKDGRCVFFNESASQLLGYSEKEAIGQPHLTLFHHTNEDGSKHQISESPIFNALSSQQVVHVPNNFFWHKDGHKVFVEYSVAPITSAGDELAAVIAFKDISGRLKERERLDRILESAPITMLVVNKNDIIEQANATAERMLGFEVEQLIGKPLATIVPEHRRDEHHAFTNEYWRDPIIHRSGIDDGTLDMLTKSGQTIEVESVYTPVSLHGEDLVIISIRDTTQENMAKKALFEAKNLADDASKAKSDFLANMSHEIRTPMNAIIGMSHLALEYDMGNKPRNYIQKVNKAAESLLGIINDILDFSKIEAGKLELENVDFHLEDVMHDLSNIIGIQTHEKGLELLFNISTDVPVFVKGDPLRLNQILVNLASNASKFTEQGQIVISIKLVSSADNRVKLRFAVQDSGIGMSEEQQKKLFKSFSQADSSTTRKYGGTGLGLTICKNLVEIMDGDIWVESEIGKGSCFFFDIYLNLPEGELEQKFSNEQMQMLTDKNVLIVDDNAMALDVLSNIMHSFKCNVTTASNGLEAIAVAQAYEGEFDFAMIDWKMPGIDGIETINKLKNLVSDKTKHFIMVTAHGEQEIKQHVDSIGEKSIDSFLAKPVTASSVFDEMMRLMGQSYIATTRKIKKTDEIREYQQALAGCKILLVEDNELNQELAIELLKQADIIVELAQNGEQAVEMVNAHRYDGVLMDLQMPIMDGYTATGIIRQDHPNLAIIAMTANAMAGDKEKVIDAGMNDHIAKPINLGEMFSTMNRWFKPSGLSASQKRVVEESITSINYSNKAVNDIALANFSHINVEAGLAISGGNSELYVRLLKKFMSNQSDFYINFGEVWAEGQLKDAVLIAHTLRGAAGNIGATTLQQQAGTLETACSNKDDTEVISTEFQLCSQKLQSVMSELIEFFEHKNVETPSDIAHSPVEEVSLDKLQPKLIELLSMVNEFDTDANELAEKIADDLFDAIIKKQFEKIIASIEGYDFDLAAEQLRDFLNTHDMEI</sequence>
<evidence type="ECO:0000313" key="21">
    <source>
        <dbReference type="Proteomes" id="UP001248581"/>
    </source>
</evidence>
<dbReference type="Pfam" id="PF02518">
    <property type="entry name" value="HATPase_c"/>
    <property type="match status" value="1"/>
</dbReference>
<keyword evidence="11 14" id="KW-0472">Membrane</keyword>
<dbReference type="CDD" id="cd17546">
    <property type="entry name" value="REC_hyHK_CKI1_RcsC-like"/>
    <property type="match status" value="1"/>
</dbReference>
<feature type="domain" description="Response regulatory" evidence="17">
    <location>
        <begin position="1343"/>
        <end position="1457"/>
    </location>
</feature>
<evidence type="ECO:0000259" key="17">
    <source>
        <dbReference type="PROSITE" id="PS50110"/>
    </source>
</evidence>
<dbReference type="Gene3D" id="3.30.565.10">
    <property type="entry name" value="Histidine kinase-like ATPase, C-terminal domain"/>
    <property type="match status" value="1"/>
</dbReference>
<dbReference type="SUPFAM" id="SSF52172">
    <property type="entry name" value="CheY-like"/>
    <property type="match status" value="2"/>
</dbReference>
<evidence type="ECO:0000256" key="14">
    <source>
        <dbReference type="SAM" id="Phobius"/>
    </source>
</evidence>
<gene>
    <name evidence="20" type="ORF">RI845_13165</name>
</gene>
<dbReference type="SUPFAM" id="SSF55785">
    <property type="entry name" value="PYP-like sensor domain (PAS domain)"/>
    <property type="match status" value="2"/>
</dbReference>
<dbReference type="SMART" id="SM00091">
    <property type="entry name" value="PAS"/>
    <property type="match status" value="2"/>
</dbReference>
<dbReference type="Pfam" id="PF00497">
    <property type="entry name" value="SBP_bac_3"/>
    <property type="match status" value="1"/>
</dbReference>
<evidence type="ECO:0000256" key="1">
    <source>
        <dbReference type="ARBA" id="ARBA00000085"/>
    </source>
</evidence>
<name>A0ABY9TFB5_9GAMM</name>
<dbReference type="SUPFAM" id="SSF47384">
    <property type="entry name" value="Homodimeric domain of signal transducing histidine kinase"/>
    <property type="match status" value="1"/>
</dbReference>
<dbReference type="CDD" id="cd00156">
    <property type="entry name" value="REC"/>
    <property type="match status" value="1"/>
</dbReference>
<keyword evidence="21" id="KW-1185">Reference proteome</keyword>
<evidence type="ECO:0000256" key="7">
    <source>
        <dbReference type="ARBA" id="ARBA00022741"/>
    </source>
</evidence>
<dbReference type="CDD" id="cd00130">
    <property type="entry name" value="PAS"/>
    <property type="match status" value="2"/>
</dbReference>
<dbReference type="SUPFAM" id="SSF55874">
    <property type="entry name" value="ATPase domain of HSP90 chaperone/DNA topoisomerase II/histidine kinase"/>
    <property type="match status" value="1"/>
</dbReference>
<dbReference type="InterPro" id="IPR000014">
    <property type="entry name" value="PAS"/>
</dbReference>
<keyword evidence="15" id="KW-0732">Signal</keyword>
<dbReference type="SMART" id="SM00387">
    <property type="entry name" value="HATPase_c"/>
    <property type="match status" value="1"/>
</dbReference>
<feature type="modified residue" description="4-aspartylphosphate" evidence="13">
    <location>
        <position position="1245"/>
    </location>
</feature>
<evidence type="ECO:0000256" key="10">
    <source>
        <dbReference type="ARBA" id="ARBA00023012"/>
    </source>
</evidence>
<feature type="domain" description="HPt" evidence="19">
    <location>
        <begin position="1507"/>
        <end position="1605"/>
    </location>
</feature>
<evidence type="ECO:0000256" key="3">
    <source>
        <dbReference type="ARBA" id="ARBA00012438"/>
    </source>
</evidence>
<keyword evidence="9 14" id="KW-1133">Transmembrane helix</keyword>
<dbReference type="Pfam" id="PF01627">
    <property type="entry name" value="Hpt"/>
    <property type="match status" value="1"/>
</dbReference>
<dbReference type="PROSITE" id="PS50112">
    <property type="entry name" value="PAS"/>
    <property type="match status" value="2"/>
</dbReference>
<dbReference type="Gene3D" id="1.20.120.160">
    <property type="entry name" value="HPT domain"/>
    <property type="match status" value="1"/>
</dbReference>
<feature type="modified residue" description="Phosphohistidine" evidence="12">
    <location>
        <position position="1546"/>
    </location>
</feature>
<dbReference type="InterPro" id="IPR011006">
    <property type="entry name" value="CheY-like_superfamily"/>
</dbReference>
<evidence type="ECO:0000256" key="4">
    <source>
        <dbReference type="ARBA" id="ARBA00022475"/>
    </source>
</evidence>
<dbReference type="CDD" id="cd00088">
    <property type="entry name" value="HPT"/>
    <property type="match status" value="1"/>
</dbReference>
<feature type="domain" description="Histidine kinase" evidence="16">
    <location>
        <begin position="952"/>
        <end position="1173"/>
    </location>
</feature>
<evidence type="ECO:0000256" key="6">
    <source>
        <dbReference type="ARBA" id="ARBA00022692"/>
    </source>
</evidence>
<keyword evidence="6 14" id="KW-0812">Transmembrane</keyword>
<dbReference type="Pfam" id="PF00512">
    <property type="entry name" value="HisKA"/>
    <property type="match status" value="1"/>
</dbReference>
<evidence type="ECO:0000259" key="16">
    <source>
        <dbReference type="PROSITE" id="PS50109"/>
    </source>
</evidence>
<keyword evidence="10" id="KW-0902">Two-component regulatory system</keyword>
<evidence type="ECO:0000256" key="12">
    <source>
        <dbReference type="PROSITE-ProRule" id="PRU00110"/>
    </source>
</evidence>
<evidence type="ECO:0000313" key="20">
    <source>
        <dbReference type="EMBL" id="WNC67463.1"/>
    </source>
</evidence>
<dbReference type="InterPro" id="IPR036641">
    <property type="entry name" value="HPT_dom_sf"/>
</dbReference>
<keyword evidence="7" id="KW-0547">Nucleotide-binding</keyword>
<dbReference type="PROSITE" id="PS50894">
    <property type="entry name" value="HPT"/>
    <property type="match status" value="1"/>
</dbReference>
<keyword evidence="5 13" id="KW-0597">Phosphoprotein</keyword>
<dbReference type="InterPro" id="IPR035965">
    <property type="entry name" value="PAS-like_dom_sf"/>
</dbReference>
<dbReference type="Proteomes" id="UP001248581">
    <property type="component" value="Chromosome"/>
</dbReference>
<dbReference type="RefSeq" id="WP_348386622.1">
    <property type="nucleotide sequence ID" value="NZ_CP134146.1"/>
</dbReference>
<dbReference type="PROSITE" id="PS50110">
    <property type="entry name" value="RESPONSE_REGULATORY"/>
    <property type="match status" value="2"/>
</dbReference>